<proteinExistence type="predicted"/>
<dbReference type="AlphaFoldDB" id="A0A9J7B2E8"/>
<dbReference type="Proteomes" id="UP001060336">
    <property type="component" value="Chromosome"/>
</dbReference>
<name>A0A9J7B2E8_9PROT</name>
<evidence type="ECO:0000313" key="1">
    <source>
        <dbReference type="EMBL" id="UUX51837.1"/>
    </source>
</evidence>
<sequence>MFTALHVGCGRQSTEILPAFDWGGSWKEVRVDIDPAVSPDIVDDISSLSSVPDGSAHMLFSKHNIEHLDYHQVPSCFANFHRVLDDTGFAILRTPDLKLICESILENGPEAVHHHSLIEGQMRAVKLLDMLFGASWAIEEGNHFMAHRTAFTAESLRAKLYDGGFEHVQVFTDARIFELRAIALKKVQGNVFWQETGQTPPAHGVA</sequence>
<evidence type="ECO:0000313" key="2">
    <source>
        <dbReference type="Proteomes" id="UP001060336"/>
    </source>
</evidence>
<accession>A0A9J7B2E8</accession>
<keyword evidence="2" id="KW-1185">Reference proteome</keyword>
<dbReference type="Gene3D" id="3.40.50.150">
    <property type="entry name" value="Vaccinia Virus protein VP39"/>
    <property type="match status" value="1"/>
</dbReference>
<organism evidence="1 2">
    <name type="scientific">Nisaea acidiphila</name>
    <dbReference type="NCBI Taxonomy" id="1862145"/>
    <lineage>
        <taxon>Bacteria</taxon>
        <taxon>Pseudomonadati</taxon>
        <taxon>Pseudomonadota</taxon>
        <taxon>Alphaproteobacteria</taxon>
        <taxon>Rhodospirillales</taxon>
        <taxon>Thalassobaculaceae</taxon>
        <taxon>Nisaea</taxon>
    </lineage>
</organism>
<reference evidence="1" key="1">
    <citation type="submission" date="2022-08" db="EMBL/GenBank/DDBJ databases">
        <title>Nisaea acidiphila sp. nov., isolated from a marine algal debris and emended description of the genus Nisaea Urios et al. 2008.</title>
        <authorList>
            <person name="Kwon K."/>
        </authorList>
    </citation>
    <scope>NUCLEOTIDE SEQUENCE</scope>
    <source>
        <strain evidence="1">MEBiC11861</strain>
    </source>
</reference>
<evidence type="ECO:0008006" key="3">
    <source>
        <dbReference type="Google" id="ProtNLM"/>
    </source>
</evidence>
<dbReference type="SUPFAM" id="SSF53335">
    <property type="entry name" value="S-adenosyl-L-methionine-dependent methyltransferases"/>
    <property type="match status" value="1"/>
</dbReference>
<dbReference type="KEGG" id="naci:NUH88_09060"/>
<dbReference type="EMBL" id="CP102480">
    <property type="protein sequence ID" value="UUX51837.1"/>
    <property type="molecule type" value="Genomic_DNA"/>
</dbReference>
<dbReference type="RefSeq" id="WP_257771556.1">
    <property type="nucleotide sequence ID" value="NZ_CP102480.1"/>
</dbReference>
<protein>
    <recommendedName>
        <fullName evidence="3">Methyltransferase type 11 domain-containing protein</fullName>
    </recommendedName>
</protein>
<gene>
    <name evidence="1" type="ORF">NUH88_09060</name>
</gene>
<dbReference type="InterPro" id="IPR029063">
    <property type="entry name" value="SAM-dependent_MTases_sf"/>
</dbReference>